<dbReference type="InterPro" id="IPR003399">
    <property type="entry name" value="Mce/MlaD"/>
</dbReference>
<protein>
    <submittedName>
        <fullName evidence="3">MCE family protein</fullName>
    </submittedName>
</protein>
<comment type="caution">
    <text evidence="3">The sequence shown here is derived from an EMBL/GenBank/DDBJ whole genome shotgun (WGS) entry which is preliminary data.</text>
</comment>
<accession>A0ABT5NSF7</accession>
<dbReference type="Proteomes" id="UP001148203">
    <property type="component" value="Unassembled WGS sequence"/>
</dbReference>
<keyword evidence="1" id="KW-0472">Membrane</keyword>
<dbReference type="RefSeq" id="WP_273913002.1">
    <property type="nucleotide sequence ID" value="NZ_JAMDGX010000072.1"/>
</dbReference>
<feature type="domain" description="Mce/MlaD" evidence="2">
    <location>
        <begin position="39"/>
        <end position="116"/>
    </location>
</feature>
<gene>
    <name evidence="3" type="ORF">M5G11_11235</name>
</gene>
<evidence type="ECO:0000256" key="1">
    <source>
        <dbReference type="SAM" id="Phobius"/>
    </source>
</evidence>
<proteinExistence type="predicted"/>
<sequence>METRAHHVLIGLVTVIVVAGAMLFGLWLAKSSVDSTFKDYEVVFNEAVTGLSKGSAVQYSGIKVGDVMSLRLDPKDPRRVLARIRLSAETPVKQDTQAKLTLTGVTGTSIIQLSGGTPESPTLEGKNGKLPIIVAEPSPIAKLLANSSDVVTSINQLLNNANQLLSSENVARLSNTLANLEQTTGVIAAQRDDIRVAIQQLAKVGQQAGTTLEQTGTLMRNANALLGSGGKQVMANAEQAMQSLANSTATINSILEHNREAIDGGAQGLNELAPAIRELRDTLTSLKAISRRLEANPGGYLLGRDQNKEFQP</sequence>
<feature type="transmembrane region" description="Helical" evidence="1">
    <location>
        <begin position="7"/>
        <end position="29"/>
    </location>
</feature>
<evidence type="ECO:0000313" key="4">
    <source>
        <dbReference type="Proteomes" id="UP001148203"/>
    </source>
</evidence>
<dbReference type="PANTHER" id="PTHR36698:SF2">
    <property type="entry name" value="MCE_MLAD DOMAIN-CONTAINING PROTEIN"/>
    <property type="match status" value="1"/>
</dbReference>
<evidence type="ECO:0000259" key="2">
    <source>
        <dbReference type="Pfam" id="PF02470"/>
    </source>
</evidence>
<evidence type="ECO:0000313" key="3">
    <source>
        <dbReference type="EMBL" id="MDD0991110.1"/>
    </source>
</evidence>
<reference evidence="3 4" key="1">
    <citation type="submission" date="2022-05" db="EMBL/GenBank/DDBJ databases">
        <title>Novel Pseudomonas spp. Isolated from a Rainbow Trout Aquaculture Facility.</title>
        <authorList>
            <person name="Testerman T."/>
            <person name="Graf J."/>
        </authorList>
    </citation>
    <scope>NUCLEOTIDE SEQUENCE [LARGE SCALE GENOMIC DNA]</scope>
    <source>
        <strain evidence="3 4">ID681</strain>
    </source>
</reference>
<keyword evidence="1" id="KW-0812">Transmembrane</keyword>
<organism evidence="3 4">
    <name type="scientific">Pseudomonas fontis</name>
    <dbReference type="NCBI Taxonomy" id="2942633"/>
    <lineage>
        <taxon>Bacteria</taxon>
        <taxon>Pseudomonadati</taxon>
        <taxon>Pseudomonadota</taxon>
        <taxon>Gammaproteobacteria</taxon>
        <taxon>Pseudomonadales</taxon>
        <taxon>Pseudomonadaceae</taxon>
        <taxon>Pseudomonas</taxon>
    </lineage>
</organism>
<name>A0ABT5NSF7_9PSED</name>
<keyword evidence="1" id="KW-1133">Transmembrane helix</keyword>
<dbReference type="PANTHER" id="PTHR36698">
    <property type="entry name" value="BLL5892 PROTEIN"/>
    <property type="match status" value="1"/>
</dbReference>
<keyword evidence="4" id="KW-1185">Reference proteome</keyword>
<dbReference type="Pfam" id="PF02470">
    <property type="entry name" value="MlaD"/>
    <property type="match status" value="1"/>
</dbReference>
<dbReference type="EMBL" id="JAMDGY010000026">
    <property type="protein sequence ID" value="MDD0991110.1"/>
    <property type="molecule type" value="Genomic_DNA"/>
</dbReference>